<organism evidence="1 2">
    <name type="scientific">Nelumbo nucifera</name>
    <name type="common">Sacred lotus</name>
    <dbReference type="NCBI Taxonomy" id="4432"/>
    <lineage>
        <taxon>Eukaryota</taxon>
        <taxon>Viridiplantae</taxon>
        <taxon>Streptophyta</taxon>
        <taxon>Embryophyta</taxon>
        <taxon>Tracheophyta</taxon>
        <taxon>Spermatophyta</taxon>
        <taxon>Magnoliopsida</taxon>
        <taxon>Proteales</taxon>
        <taxon>Nelumbonaceae</taxon>
        <taxon>Nelumbo</taxon>
    </lineage>
</organism>
<dbReference type="Proteomes" id="UP000607653">
    <property type="component" value="Unassembled WGS sequence"/>
</dbReference>
<name>A0A822Z0V5_NELNU</name>
<protein>
    <submittedName>
        <fullName evidence="1">Uncharacterized protein</fullName>
    </submittedName>
</protein>
<evidence type="ECO:0000313" key="2">
    <source>
        <dbReference type="Proteomes" id="UP000607653"/>
    </source>
</evidence>
<gene>
    <name evidence="1" type="ORF">HUJ06_005748</name>
</gene>
<accession>A0A822Z0V5</accession>
<dbReference type="EMBL" id="DUZY01000004">
    <property type="protein sequence ID" value="DAD35108.1"/>
    <property type="molecule type" value="Genomic_DNA"/>
</dbReference>
<comment type="caution">
    <text evidence="1">The sequence shown here is derived from an EMBL/GenBank/DDBJ whole genome shotgun (WGS) entry which is preliminary data.</text>
</comment>
<dbReference type="AlphaFoldDB" id="A0A822Z0V5"/>
<reference evidence="1 2" key="1">
    <citation type="journal article" date="2020" name="Mol. Biol. Evol.">
        <title>Distinct Expression and Methylation Patterns for Genes with Different Fates following a Single Whole-Genome Duplication in Flowering Plants.</title>
        <authorList>
            <person name="Shi T."/>
            <person name="Rahmani R.S."/>
            <person name="Gugger P.F."/>
            <person name="Wang M."/>
            <person name="Li H."/>
            <person name="Zhang Y."/>
            <person name="Li Z."/>
            <person name="Wang Q."/>
            <person name="Van de Peer Y."/>
            <person name="Marchal K."/>
            <person name="Chen J."/>
        </authorList>
    </citation>
    <scope>NUCLEOTIDE SEQUENCE [LARGE SCALE GENOMIC DNA]</scope>
    <source>
        <tissue evidence="1">Leaf</tissue>
    </source>
</reference>
<proteinExistence type="predicted"/>
<sequence>MEEPQTEFPGFHIFVPKDEFLSRKLLSRLQRKAPTPLPLKPATPLECMDRAKALGWNLDCSSSSSSSSSGFYHDKTPIPLLSPLVLPSLPEPSAIQNGSTASQSSATAVINCQRVQ</sequence>
<keyword evidence="2" id="KW-1185">Reference proteome</keyword>
<evidence type="ECO:0000313" key="1">
    <source>
        <dbReference type="EMBL" id="DAD35108.1"/>
    </source>
</evidence>